<reference evidence="12" key="1">
    <citation type="journal article" date="2019" name="Int. J. Syst. Evol. Microbiol.">
        <title>The Global Catalogue of Microorganisms (GCM) 10K type strain sequencing project: providing services to taxonomists for standard genome sequencing and annotation.</title>
        <authorList>
            <consortium name="The Broad Institute Genomics Platform"/>
            <consortium name="The Broad Institute Genome Sequencing Center for Infectious Disease"/>
            <person name="Wu L."/>
            <person name="Ma J."/>
        </authorList>
    </citation>
    <scope>NUCLEOTIDE SEQUENCE [LARGE SCALE GENOMIC DNA]</scope>
    <source>
        <strain evidence="12">IBRC-M 10908</strain>
    </source>
</reference>
<keyword evidence="8" id="KW-0479">Metal-binding</keyword>
<comment type="similarity">
    <text evidence="2">Belongs to the ribonuclease III family.</text>
</comment>
<keyword evidence="5 8" id="KW-0255">Endonuclease</keyword>
<keyword evidence="3 8" id="KW-0507">mRNA processing</keyword>
<keyword evidence="8" id="KW-0699">rRNA-binding</keyword>
<comment type="subunit">
    <text evidence="8">Homodimer.</text>
</comment>
<dbReference type="InterPro" id="IPR000999">
    <property type="entry name" value="RNase_III_dom"/>
</dbReference>
<dbReference type="InterPro" id="IPR014720">
    <property type="entry name" value="dsRBD_dom"/>
</dbReference>
<dbReference type="Pfam" id="PF00035">
    <property type="entry name" value="dsrm"/>
    <property type="match status" value="1"/>
</dbReference>
<feature type="binding site" evidence="8">
    <location>
        <position position="126"/>
    </location>
    <ligand>
        <name>Mg(2+)</name>
        <dbReference type="ChEBI" id="CHEBI:18420"/>
    </ligand>
</feature>
<evidence type="ECO:0000256" key="8">
    <source>
        <dbReference type="HAMAP-Rule" id="MF_00104"/>
    </source>
</evidence>
<keyword evidence="7 8" id="KW-0694">RNA-binding</keyword>
<dbReference type="HAMAP" id="MF_00104">
    <property type="entry name" value="RNase_III"/>
    <property type="match status" value="1"/>
</dbReference>
<feature type="domain" description="DRBM" evidence="9">
    <location>
        <begin position="167"/>
        <end position="235"/>
    </location>
</feature>
<dbReference type="RefSeq" id="WP_380620731.1">
    <property type="nucleotide sequence ID" value="NZ_JBHSDK010000015.1"/>
</dbReference>
<evidence type="ECO:0000256" key="7">
    <source>
        <dbReference type="ARBA" id="ARBA00022884"/>
    </source>
</evidence>
<keyword evidence="8" id="KW-0698">rRNA processing</keyword>
<keyword evidence="8" id="KW-0460">Magnesium</keyword>
<dbReference type="PANTHER" id="PTHR11207:SF0">
    <property type="entry name" value="RIBONUCLEASE 3"/>
    <property type="match status" value="1"/>
</dbReference>
<feature type="active site" evidence="8">
    <location>
        <position position="129"/>
    </location>
</feature>
<keyword evidence="12" id="KW-1185">Reference proteome</keyword>
<accession>A0ABV8TY01</accession>
<keyword evidence="4 8" id="KW-0540">Nuclease</keyword>
<comment type="function">
    <text evidence="8">Digests double-stranded RNA. Involved in the processing of primary rRNA transcript to yield the immediate precursors to the large and small rRNAs (23S and 16S). Processes some mRNAs, and tRNAs when they are encoded in the rRNA operon. Processes pre-crRNA and tracrRNA of type II CRISPR loci if present in the organism.</text>
</comment>
<feature type="binding site" evidence="8">
    <location>
        <position position="129"/>
    </location>
    <ligand>
        <name>Mg(2+)</name>
        <dbReference type="ChEBI" id="CHEBI:18420"/>
    </ligand>
</feature>
<dbReference type="InterPro" id="IPR011907">
    <property type="entry name" value="RNase_III"/>
</dbReference>
<gene>
    <name evidence="8 11" type="primary">rnc</name>
    <name evidence="11" type="ORF">ACFPET_10620</name>
</gene>
<dbReference type="PANTHER" id="PTHR11207">
    <property type="entry name" value="RIBONUCLEASE III"/>
    <property type="match status" value="1"/>
</dbReference>
<sequence>MAARSIDEAVRYFEAVFGVKDLDPDLLGLALTHRSYAYEHGGIPTNERLEFLGDTVLSVSISTLLYRNYPHLPEGQLAPMRASVVSMKALADVALRLGGDGIGPFLLLGKGEENDGGREKASILADATEALLGAVYLQYGHTVAERVVRQFFGPLIRDAAGQGAALDWKTSLQELTADHGMGVPRYWVTETGPDHAKEFTAWAEVAGEEFAEGTGSSKKDAEHRAAEKAWRALAGRLGVEDS</sequence>
<keyword evidence="6 8" id="KW-0378">Hydrolase</keyword>
<dbReference type="CDD" id="cd00593">
    <property type="entry name" value="RIBOc"/>
    <property type="match status" value="1"/>
</dbReference>
<dbReference type="EMBL" id="JBHSDK010000015">
    <property type="protein sequence ID" value="MFC4335653.1"/>
    <property type="molecule type" value="Genomic_DNA"/>
</dbReference>
<evidence type="ECO:0000256" key="6">
    <source>
        <dbReference type="ARBA" id="ARBA00022801"/>
    </source>
</evidence>
<dbReference type="NCBIfam" id="TIGR02191">
    <property type="entry name" value="RNaseIII"/>
    <property type="match status" value="1"/>
</dbReference>
<dbReference type="CDD" id="cd10845">
    <property type="entry name" value="DSRM_RNAse_III_family"/>
    <property type="match status" value="1"/>
</dbReference>
<dbReference type="Pfam" id="PF14622">
    <property type="entry name" value="Ribonucleas_3_3"/>
    <property type="match status" value="1"/>
</dbReference>
<evidence type="ECO:0000259" key="10">
    <source>
        <dbReference type="PROSITE" id="PS50142"/>
    </source>
</evidence>
<proteinExistence type="inferred from homology"/>
<keyword evidence="8" id="KW-0819">tRNA processing</keyword>
<evidence type="ECO:0000256" key="5">
    <source>
        <dbReference type="ARBA" id="ARBA00022759"/>
    </source>
</evidence>
<dbReference type="PROSITE" id="PS50137">
    <property type="entry name" value="DS_RBD"/>
    <property type="match status" value="1"/>
</dbReference>
<comment type="cofactor">
    <cofactor evidence="8">
        <name>Mg(2+)</name>
        <dbReference type="ChEBI" id="CHEBI:18420"/>
    </cofactor>
</comment>
<dbReference type="SUPFAM" id="SSF54768">
    <property type="entry name" value="dsRNA-binding domain-like"/>
    <property type="match status" value="1"/>
</dbReference>
<protein>
    <recommendedName>
        <fullName evidence="8">Ribonuclease 3</fullName>
        <ecNumber evidence="8">3.1.26.3</ecNumber>
    </recommendedName>
    <alternativeName>
        <fullName evidence="8">Ribonuclease III</fullName>
        <shortName evidence="8">RNase III</shortName>
    </alternativeName>
</protein>
<comment type="subcellular location">
    <subcellularLocation>
        <location evidence="8">Cytoplasm</location>
    </subcellularLocation>
</comment>
<evidence type="ECO:0000256" key="1">
    <source>
        <dbReference type="ARBA" id="ARBA00000109"/>
    </source>
</evidence>
<dbReference type="EC" id="3.1.26.3" evidence="8"/>
<dbReference type="Proteomes" id="UP001595823">
    <property type="component" value="Unassembled WGS sequence"/>
</dbReference>
<dbReference type="SMART" id="SM00358">
    <property type="entry name" value="DSRM"/>
    <property type="match status" value="1"/>
</dbReference>
<feature type="active site" evidence="8">
    <location>
        <position position="54"/>
    </location>
</feature>
<evidence type="ECO:0000256" key="4">
    <source>
        <dbReference type="ARBA" id="ARBA00022722"/>
    </source>
</evidence>
<evidence type="ECO:0000259" key="9">
    <source>
        <dbReference type="PROSITE" id="PS50137"/>
    </source>
</evidence>
<dbReference type="GO" id="GO:0004525">
    <property type="term" value="F:ribonuclease III activity"/>
    <property type="evidence" value="ECO:0007669"/>
    <property type="project" value="UniProtKB-EC"/>
</dbReference>
<evidence type="ECO:0000313" key="12">
    <source>
        <dbReference type="Proteomes" id="UP001595823"/>
    </source>
</evidence>
<dbReference type="Gene3D" id="1.10.1520.10">
    <property type="entry name" value="Ribonuclease III domain"/>
    <property type="match status" value="1"/>
</dbReference>
<feature type="domain" description="RNase III" evidence="10">
    <location>
        <begin position="10"/>
        <end position="140"/>
    </location>
</feature>
<evidence type="ECO:0000256" key="2">
    <source>
        <dbReference type="ARBA" id="ARBA00010183"/>
    </source>
</evidence>
<dbReference type="PROSITE" id="PS50142">
    <property type="entry name" value="RNASE_3_2"/>
    <property type="match status" value="1"/>
</dbReference>
<keyword evidence="8" id="KW-0963">Cytoplasm</keyword>
<evidence type="ECO:0000256" key="3">
    <source>
        <dbReference type="ARBA" id="ARBA00022664"/>
    </source>
</evidence>
<dbReference type="SUPFAM" id="SSF69065">
    <property type="entry name" value="RNase III domain-like"/>
    <property type="match status" value="1"/>
</dbReference>
<evidence type="ECO:0000313" key="11">
    <source>
        <dbReference type="EMBL" id="MFC4335653.1"/>
    </source>
</evidence>
<comment type="caution">
    <text evidence="11">The sequence shown here is derived from an EMBL/GenBank/DDBJ whole genome shotgun (WGS) entry which is preliminary data.</text>
</comment>
<name>A0ABV8TY01_9ACTN</name>
<dbReference type="Gene3D" id="3.30.160.20">
    <property type="match status" value="1"/>
</dbReference>
<feature type="binding site" evidence="8">
    <location>
        <position position="50"/>
    </location>
    <ligand>
        <name>Mg(2+)</name>
        <dbReference type="ChEBI" id="CHEBI:18420"/>
    </ligand>
</feature>
<comment type="catalytic activity">
    <reaction evidence="1 8">
        <text>Endonucleolytic cleavage to 5'-phosphomonoester.</text>
        <dbReference type="EC" id="3.1.26.3"/>
    </reaction>
</comment>
<dbReference type="InterPro" id="IPR036389">
    <property type="entry name" value="RNase_III_sf"/>
</dbReference>
<dbReference type="SMART" id="SM00535">
    <property type="entry name" value="RIBOc"/>
    <property type="match status" value="1"/>
</dbReference>
<organism evidence="11 12">
    <name type="scientific">Salininema proteolyticum</name>
    <dbReference type="NCBI Taxonomy" id="1607685"/>
    <lineage>
        <taxon>Bacteria</taxon>
        <taxon>Bacillati</taxon>
        <taxon>Actinomycetota</taxon>
        <taxon>Actinomycetes</taxon>
        <taxon>Glycomycetales</taxon>
        <taxon>Glycomycetaceae</taxon>
        <taxon>Salininema</taxon>
    </lineage>
</organism>